<evidence type="ECO:0000313" key="3">
    <source>
        <dbReference type="Proteomes" id="UP000269271"/>
    </source>
</evidence>
<dbReference type="InterPro" id="IPR022838">
    <property type="entry name" value="GTP_cyclohydrolase_FolE2"/>
</dbReference>
<proteinExistence type="inferred from homology"/>
<dbReference type="PANTHER" id="PTHR36445">
    <property type="entry name" value="GTP CYCLOHYDROLASE MPTA"/>
    <property type="match status" value="1"/>
</dbReference>
<gene>
    <name evidence="1" type="primary">folE2</name>
    <name evidence="2" type="ORF">DF037_36725</name>
</gene>
<dbReference type="Gene3D" id="3.10.270.10">
    <property type="entry name" value="Urate Oxidase"/>
    <property type="match status" value="1"/>
</dbReference>
<dbReference type="EMBL" id="QTQX01000037">
    <property type="protein sequence ID" value="RQT16481.1"/>
    <property type="molecule type" value="Genomic_DNA"/>
</dbReference>
<dbReference type="InterPro" id="IPR003801">
    <property type="entry name" value="GTP_cyclohydrolase_FolE2/MptA"/>
</dbReference>
<name>A0A3N8PYH7_9BURK</name>
<evidence type="ECO:0000256" key="1">
    <source>
        <dbReference type="HAMAP-Rule" id="MF_01527"/>
    </source>
</evidence>
<dbReference type="EC" id="3.5.4.16" evidence="1"/>
<feature type="site" description="May be catalytically important" evidence="1">
    <location>
        <position position="166"/>
    </location>
</feature>
<dbReference type="NCBIfam" id="NF010200">
    <property type="entry name" value="PRK13674.1-1"/>
    <property type="match status" value="1"/>
</dbReference>
<dbReference type="GO" id="GO:0003934">
    <property type="term" value="F:GTP cyclohydrolase I activity"/>
    <property type="evidence" value="ECO:0007669"/>
    <property type="project" value="UniProtKB-UniRule"/>
</dbReference>
<protein>
    <recommendedName>
        <fullName evidence="1">GTP cyclohydrolase FolE2</fullName>
        <ecNumber evidence="1">3.5.4.16</ecNumber>
    </recommendedName>
</protein>
<dbReference type="UniPathway" id="UPA00848">
    <property type="reaction ID" value="UER00151"/>
</dbReference>
<accession>A0A3N8PYH7</accession>
<organism evidence="2 3">
    <name type="scientific">Burkholderia contaminans</name>
    <dbReference type="NCBI Taxonomy" id="488447"/>
    <lineage>
        <taxon>Bacteria</taxon>
        <taxon>Pseudomonadati</taxon>
        <taxon>Pseudomonadota</taxon>
        <taxon>Betaproteobacteria</taxon>
        <taxon>Burkholderiales</taxon>
        <taxon>Burkholderiaceae</taxon>
        <taxon>Burkholderia</taxon>
        <taxon>Burkholderia cepacia complex</taxon>
    </lineage>
</organism>
<dbReference type="PANTHER" id="PTHR36445:SF1">
    <property type="entry name" value="GTP CYCLOHYDROLASE MPTA"/>
    <property type="match status" value="1"/>
</dbReference>
<reference evidence="2 3" key="1">
    <citation type="submission" date="2018-08" db="EMBL/GenBank/DDBJ databases">
        <title>Comparative analysis of Burkholderia isolates from Puerto Rico.</title>
        <authorList>
            <person name="Hall C."/>
            <person name="Sahl J."/>
            <person name="Wagner D."/>
        </authorList>
    </citation>
    <scope>NUCLEOTIDE SEQUENCE [LARGE SCALE GENOMIC DNA]</scope>
    <source>
        <strain evidence="2 3">Bp9001</strain>
    </source>
</reference>
<comment type="caution">
    <text evidence="2">The sequence shown here is derived from an EMBL/GenBank/DDBJ whole genome shotgun (WGS) entry which is preliminary data.</text>
</comment>
<keyword evidence="1 2" id="KW-0378">Hydrolase</keyword>
<dbReference type="Proteomes" id="UP000269271">
    <property type="component" value="Unassembled WGS sequence"/>
</dbReference>
<dbReference type="Pfam" id="PF02649">
    <property type="entry name" value="GCHY-1"/>
    <property type="match status" value="1"/>
</dbReference>
<evidence type="ECO:0000313" key="2">
    <source>
        <dbReference type="EMBL" id="RQT16481.1"/>
    </source>
</evidence>
<comment type="pathway">
    <text evidence="1">Cofactor biosynthesis; 7,8-dihydroneopterin triphosphate biosynthesis; 7,8-dihydroneopterin triphosphate from GTP: step 1/1.</text>
</comment>
<comment type="function">
    <text evidence="1">Converts GTP to 7,8-dihydroneopterin triphosphate.</text>
</comment>
<comment type="catalytic activity">
    <reaction evidence="1">
        <text>GTP + H2O = 7,8-dihydroneopterin 3'-triphosphate + formate + H(+)</text>
        <dbReference type="Rhea" id="RHEA:17473"/>
        <dbReference type="ChEBI" id="CHEBI:15377"/>
        <dbReference type="ChEBI" id="CHEBI:15378"/>
        <dbReference type="ChEBI" id="CHEBI:15740"/>
        <dbReference type="ChEBI" id="CHEBI:37565"/>
        <dbReference type="ChEBI" id="CHEBI:58462"/>
        <dbReference type="EC" id="3.5.4.16"/>
    </reaction>
</comment>
<dbReference type="GO" id="GO:0046654">
    <property type="term" value="P:tetrahydrofolate biosynthetic process"/>
    <property type="evidence" value="ECO:0007669"/>
    <property type="project" value="UniProtKB-UniRule"/>
</dbReference>
<dbReference type="AlphaFoldDB" id="A0A3N8PYH7"/>
<comment type="similarity">
    <text evidence="1">Belongs to the GTP cyclohydrolase IV family.</text>
</comment>
<dbReference type="HAMAP" id="MF_01527_B">
    <property type="entry name" value="GTP_cyclohydrol_B"/>
    <property type="match status" value="1"/>
</dbReference>
<sequence>MEKALHRIPSMNAPLPDISLTDAAPGGRPLEWVGMQGIDLPVAVAEPGCRRDVHARADVQVDLPAPHVKGIHMSRLYRLLDGLGDGAALSPAGLQRVLHAMVDSHRDCDTHRARLRLRFDLLARRAALVTDGLAGWKGYPVRIDAALTGSRFELRAQVTVAYSSTCPCSAALSRHWVEQAFLAAFGRDDRVAPAAVAAWLKRHATAATPHSQRSEAVVSVALPADRATLGLIDLIDRIEHALGTPVQTAVKRADEQAFAVLNGGNLMFVEDAARRVRDALDDFGHDAAPHVHVRHLESLHPHDAVAWAAPVREGADAC</sequence>